<dbReference type="HOGENOM" id="CLU_181204_0_0_2"/>
<feature type="transmembrane region" description="Helical" evidence="1">
    <location>
        <begin position="6"/>
        <end position="23"/>
    </location>
</feature>
<evidence type="ECO:0000313" key="2">
    <source>
        <dbReference type="EMBL" id="AJM93065.1"/>
    </source>
</evidence>
<keyword evidence="1" id="KW-1133">Transmembrane helix</keyword>
<evidence type="ECO:0008006" key="4">
    <source>
        <dbReference type="Google" id="ProtNLM"/>
    </source>
</evidence>
<keyword evidence="3" id="KW-1185">Reference proteome</keyword>
<reference evidence="2 3" key="3">
    <citation type="journal article" date="2019" name="Int. J. Syst. Evol. Microbiol.">
        <title>Nitrosopumilus adriaticus sp. nov. and Nitrosopumilus piranensis sp. nov., two ammonia-oxidizing archaea from the Adriatic Sea and members of the class Nitrososphaeria.</title>
        <authorList>
            <person name="Bayer B."/>
            <person name="Vojvoda J."/>
            <person name="Reinthaler T."/>
            <person name="Reyes C."/>
            <person name="Pinto M."/>
            <person name="Herndl G.J."/>
        </authorList>
    </citation>
    <scope>NUCLEOTIDE SEQUENCE [LARGE SCALE GENOMIC DNA]</scope>
    <source>
        <strain evidence="2 3">D3C</strain>
    </source>
</reference>
<reference evidence="3" key="1">
    <citation type="submission" date="2015-02" db="EMBL/GenBank/DDBJ databases">
        <title>Characterization of two novel Thaumarchaeota isolated from the Northern Adriatic Sea.</title>
        <authorList>
            <person name="Bayer B."/>
            <person name="Vojvoda J."/>
            <person name="Offre P."/>
            <person name="Srivastava A."/>
            <person name="Elisabeth N."/>
            <person name="Garcia J.A.L."/>
            <person name="Schleper C."/>
            <person name="Herndl G.J."/>
        </authorList>
    </citation>
    <scope>NUCLEOTIDE SEQUENCE [LARGE SCALE GENOMIC DNA]</scope>
    <source>
        <strain evidence="3">D3C</strain>
    </source>
</reference>
<keyword evidence="1" id="KW-0812">Transmembrane</keyword>
<protein>
    <recommendedName>
        <fullName evidence="4">PepSY domain-containing protein</fullName>
    </recommendedName>
</protein>
<dbReference type="GeneID" id="41600947"/>
<dbReference type="KEGG" id="nid:NPIRD3C_1855"/>
<name>A0A0C5C163_9ARCH</name>
<gene>
    <name evidence="2" type="ORF">NPIRD3C_1855</name>
</gene>
<evidence type="ECO:0000313" key="3">
    <source>
        <dbReference type="Proteomes" id="UP000032027"/>
    </source>
</evidence>
<keyword evidence="1" id="KW-0472">Membrane</keyword>
<sequence length="98" mass="11306">MSLFWFEIGFGLLIILILIVLSIKFSKQKTTINDEKTLKIVHDELERDGHYNFELESITSIDNPKITSVIVRIGYQEIGIEINKNSGEILSKERIARQ</sequence>
<organism evidence="2 3">
    <name type="scientific">Nitrosopumilus piranensis</name>
    <dbReference type="NCBI Taxonomy" id="1582439"/>
    <lineage>
        <taxon>Archaea</taxon>
        <taxon>Nitrososphaerota</taxon>
        <taxon>Nitrososphaeria</taxon>
        <taxon>Nitrosopumilales</taxon>
        <taxon>Nitrosopumilaceae</taxon>
        <taxon>Nitrosopumilus</taxon>
    </lineage>
</organism>
<reference evidence="2 3" key="2">
    <citation type="journal article" date="2016" name="ISME J.">
        <title>Physiological and genomic characterization of two novel marine thaumarchaeal strains indicates niche differentiation.</title>
        <authorList>
            <person name="Bayer B."/>
            <person name="Vojvoda J."/>
            <person name="Offre P."/>
            <person name="Alves R.J."/>
            <person name="Elisabeth N.H."/>
            <person name="Garcia J.A."/>
            <person name="Volland J.M."/>
            <person name="Srivastava A."/>
            <person name="Schleper C."/>
            <person name="Herndl G.J."/>
        </authorList>
    </citation>
    <scope>NUCLEOTIDE SEQUENCE [LARGE SCALE GENOMIC DNA]</scope>
    <source>
        <strain evidence="2 3">D3C</strain>
    </source>
</reference>
<accession>A0A0C5C163</accession>
<dbReference type="EMBL" id="CP010868">
    <property type="protein sequence ID" value="AJM93065.1"/>
    <property type="molecule type" value="Genomic_DNA"/>
</dbReference>
<dbReference type="STRING" id="1582439.NPIRD3C_1855"/>
<dbReference type="RefSeq" id="WP_148703794.1">
    <property type="nucleotide sequence ID" value="NZ_CP010868.1"/>
</dbReference>
<dbReference type="PATRIC" id="fig|1582439.9.peg.1911"/>
<dbReference type="Proteomes" id="UP000032027">
    <property type="component" value="Chromosome"/>
</dbReference>
<dbReference type="AlphaFoldDB" id="A0A0C5C163"/>
<evidence type="ECO:0000256" key="1">
    <source>
        <dbReference type="SAM" id="Phobius"/>
    </source>
</evidence>
<proteinExistence type="predicted"/>